<feature type="transmembrane region" description="Helical" evidence="13">
    <location>
        <begin position="92"/>
        <end position="110"/>
    </location>
</feature>
<evidence type="ECO:0000256" key="13">
    <source>
        <dbReference type="SAM" id="Phobius"/>
    </source>
</evidence>
<dbReference type="InParanoid" id="G3SY65"/>
<evidence type="ECO:0000313" key="15">
    <source>
        <dbReference type="Proteomes" id="UP000007646"/>
    </source>
</evidence>
<keyword evidence="8" id="KW-0256">Endoplasmic reticulum</keyword>
<feature type="transmembrane region" description="Helical" evidence="13">
    <location>
        <begin position="63"/>
        <end position="85"/>
    </location>
</feature>
<dbReference type="eggNOG" id="KOG1563">
    <property type="taxonomic scope" value="Eukaryota"/>
</dbReference>
<dbReference type="GO" id="GO:0000139">
    <property type="term" value="C:Golgi membrane"/>
    <property type="evidence" value="ECO:0007669"/>
    <property type="project" value="UniProtKB-SubCell"/>
</dbReference>
<evidence type="ECO:0000256" key="6">
    <source>
        <dbReference type="ARBA" id="ARBA00022448"/>
    </source>
</evidence>
<evidence type="ECO:0000256" key="2">
    <source>
        <dbReference type="ARBA" id="ARBA00006945"/>
    </source>
</evidence>
<feature type="transmembrane region" description="Helical" evidence="13">
    <location>
        <begin position="159"/>
        <end position="180"/>
    </location>
</feature>
<protein>
    <recommendedName>
        <fullName evidence="4">Surfeit locus protein 1</fullName>
    </recommendedName>
    <alternativeName>
        <fullName evidence="5">Surfeit locus protein 4</fullName>
    </alternativeName>
</protein>
<proteinExistence type="inferred from homology"/>
<keyword evidence="6" id="KW-0813">Transport</keyword>
<dbReference type="OMA" id="THIAHIK"/>
<reference evidence="14 15" key="1">
    <citation type="submission" date="2009-06" db="EMBL/GenBank/DDBJ databases">
        <title>The Genome Sequence of Loxodonta africana (African elephant).</title>
        <authorList>
            <person name="Di Palma F."/>
            <person name="Heiman D."/>
            <person name="Young S."/>
            <person name="Johnson J."/>
            <person name="Lander E.S."/>
            <person name="Lindblad-Toh K."/>
        </authorList>
    </citation>
    <scope>NUCLEOTIDE SEQUENCE [LARGE SCALE GENOMIC DNA]</scope>
    <source>
        <strain evidence="14 15">Isolate ISIS603380</strain>
    </source>
</reference>
<dbReference type="GO" id="GO:0005789">
    <property type="term" value="C:endoplasmic reticulum membrane"/>
    <property type="evidence" value="ECO:0007669"/>
    <property type="project" value="UniProtKB-SubCell"/>
</dbReference>
<keyword evidence="7 13" id="KW-0812">Transmembrane</keyword>
<feature type="region of interest" description="Disordered" evidence="12">
    <location>
        <begin position="424"/>
        <end position="468"/>
    </location>
</feature>
<reference evidence="14" key="2">
    <citation type="submission" date="2025-08" db="UniProtKB">
        <authorList>
            <consortium name="Ensembl"/>
        </authorList>
    </citation>
    <scope>IDENTIFICATION</scope>
    <source>
        <strain evidence="14">Isolate ISIS603380</strain>
    </source>
</reference>
<evidence type="ECO:0000313" key="14">
    <source>
        <dbReference type="Ensembl" id="ENSLAFP00000005405.3"/>
    </source>
</evidence>
<evidence type="ECO:0000256" key="1">
    <source>
        <dbReference type="ARBA" id="ARBA00004477"/>
    </source>
</evidence>
<dbReference type="Pfam" id="PF02104">
    <property type="entry name" value="SURF1"/>
    <property type="match status" value="1"/>
</dbReference>
<dbReference type="Proteomes" id="UP000007646">
    <property type="component" value="Unassembled WGS sequence"/>
</dbReference>
<feature type="transmembrane region" description="Helical" evidence="13">
    <location>
        <begin position="232"/>
        <end position="251"/>
    </location>
</feature>
<organism evidence="14 15">
    <name type="scientific">Loxodonta africana</name>
    <name type="common">African elephant</name>
    <dbReference type="NCBI Taxonomy" id="9785"/>
    <lineage>
        <taxon>Eukaryota</taxon>
        <taxon>Metazoa</taxon>
        <taxon>Chordata</taxon>
        <taxon>Craniata</taxon>
        <taxon>Vertebrata</taxon>
        <taxon>Euteleostomi</taxon>
        <taxon>Mammalia</taxon>
        <taxon>Eutheria</taxon>
        <taxon>Afrotheria</taxon>
        <taxon>Proboscidea</taxon>
        <taxon>Elephantidae</taxon>
        <taxon>Loxodonta</taxon>
    </lineage>
</organism>
<evidence type="ECO:0000256" key="4">
    <source>
        <dbReference type="ARBA" id="ARBA00018268"/>
    </source>
</evidence>
<feature type="transmembrane region" description="Helical" evidence="13">
    <location>
        <begin position="319"/>
        <end position="337"/>
    </location>
</feature>
<dbReference type="InterPro" id="IPR002995">
    <property type="entry name" value="Surf4"/>
</dbReference>
<evidence type="ECO:0000256" key="9">
    <source>
        <dbReference type="ARBA" id="ARBA00022927"/>
    </source>
</evidence>
<evidence type="ECO:0000256" key="8">
    <source>
        <dbReference type="ARBA" id="ARBA00022824"/>
    </source>
</evidence>
<dbReference type="Pfam" id="PF02077">
    <property type="entry name" value="SURF4"/>
    <property type="match status" value="2"/>
</dbReference>
<name>G3SY65_LOXAF</name>
<dbReference type="GO" id="GO:0007030">
    <property type="term" value="P:Golgi organization"/>
    <property type="evidence" value="ECO:0007669"/>
    <property type="project" value="TreeGrafter"/>
</dbReference>
<accession>G3SY65</accession>
<dbReference type="PROSITE" id="PS01339">
    <property type="entry name" value="SURF4"/>
    <property type="match status" value="1"/>
</dbReference>
<evidence type="ECO:0000256" key="10">
    <source>
        <dbReference type="ARBA" id="ARBA00022989"/>
    </source>
</evidence>
<evidence type="ECO:0000256" key="3">
    <source>
        <dbReference type="ARBA" id="ARBA00007165"/>
    </source>
</evidence>
<evidence type="ECO:0000256" key="5">
    <source>
        <dbReference type="ARBA" id="ARBA00018454"/>
    </source>
</evidence>
<sequence>LGSSALPAVREPLTQLFLRVTKQYLPHVARLCLISTFLEDGIRMWFQWSEQRDYIDTTWSCGYLLASSFVFLNLLGQLTGCVLVLSRNFVQYACFGLFGIIALQTVAYSILWDLKFLMRNLALGGGLLLLLAESRSEGKSMFAGVPTMRESSPKQYMQLGGRVLLVLMFMTLLHFDVSFFSSTAEGKPQQHLSQHLFGTRWFKGSTPLILLKQTKHHQAHRPEKVPFQPTQILQNVVGTALIILVSVGLKYDFFQTMSVIGGLLLVVALGPGGVSMDEKKKEWTVPNLERPRTQRGDAILKGRLELLLTVKVPNQKVSLAWLKGFYCVIPLSVWPFFAPSPCLSATAALGQELEHPRLLKTQRCTHHNNWRLKDRDTLVCGTGRKKGARPVARQPGCIWESPAPQQGSRVRSCLLKTRHQVRQRAPAHPLSPQAPGSAIGRSAFGAPRRPGVAWRPSRRGGSAAEARTTEAEDDSFLQWLLLLIPVTAFGLGTWQVQRRKWKLKLIAELESRVMAEPIPLPADPVELNSLEYRPVRVRGRFDHSKELYMMPRTMVDPAREARDAGRISSSVESGAYVITPFHCSDLGATILVNRGFVPRSKVNPDTRQKGQTEEEVDLVGIVRLTETRKPFVPENNPEKNHWHYRDLEAMARVTGADPIFIDADFKSTVTGGPIGGQTRVTLRNEHLQYILTWYGLCAATSYLWFTKFMRRPPVL</sequence>
<dbReference type="PANTHER" id="PTHR23427">
    <property type="entry name" value="SURFEIT LOCUS PROTEIN"/>
    <property type="match status" value="1"/>
</dbReference>
<dbReference type="eggNOG" id="KOG3998">
    <property type="taxonomic scope" value="Eukaryota"/>
</dbReference>
<keyword evidence="10 13" id="KW-1133">Transmembrane helix</keyword>
<evidence type="ECO:0000256" key="7">
    <source>
        <dbReference type="ARBA" id="ARBA00022692"/>
    </source>
</evidence>
<dbReference type="AlphaFoldDB" id="G3SY65"/>
<comment type="subcellular location">
    <subcellularLocation>
        <location evidence="1">Endoplasmic reticulum membrane</location>
        <topology evidence="1">Multi-pass membrane protein</topology>
    </subcellularLocation>
</comment>
<dbReference type="STRING" id="9785.ENSLAFP00000005405"/>
<dbReference type="Ensembl" id="ENSLAFT00000006439.3">
    <property type="protein sequence ID" value="ENSLAFP00000005405.3"/>
    <property type="gene ID" value="ENSLAFG00000016963.2"/>
</dbReference>
<evidence type="ECO:0000256" key="12">
    <source>
        <dbReference type="SAM" id="MobiDB-lite"/>
    </source>
</evidence>
<dbReference type="GO" id="GO:0015031">
    <property type="term" value="P:protein transport"/>
    <property type="evidence" value="ECO:0007669"/>
    <property type="project" value="UniProtKB-KW"/>
</dbReference>
<dbReference type="GO" id="GO:0033116">
    <property type="term" value="C:endoplasmic reticulum-Golgi intermediate compartment membrane"/>
    <property type="evidence" value="ECO:0007669"/>
    <property type="project" value="UniProtKB-SubCell"/>
</dbReference>
<dbReference type="GeneTree" id="ENSGT00530000064194"/>
<evidence type="ECO:0000256" key="11">
    <source>
        <dbReference type="ARBA" id="ARBA00023136"/>
    </source>
</evidence>
<dbReference type="InterPro" id="IPR002994">
    <property type="entry name" value="Surf1/Shy1"/>
</dbReference>
<keyword evidence="9" id="KW-0653">Protein transport</keyword>
<dbReference type="PANTHER" id="PTHR23427:SF2">
    <property type="entry name" value="SURFEIT LOCUS PROTEIN 1"/>
    <property type="match status" value="1"/>
</dbReference>
<dbReference type="CDD" id="cd06662">
    <property type="entry name" value="SURF1"/>
    <property type="match status" value="1"/>
</dbReference>
<feature type="transmembrane region" description="Helical" evidence="13">
    <location>
        <begin position="257"/>
        <end position="274"/>
    </location>
</feature>
<dbReference type="InterPro" id="IPR045214">
    <property type="entry name" value="Surf1/Surf4"/>
</dbReference>
<feature type="transmembrane region" description="Helical" evidence="13">
    <location>
        <begin position="476"/>
        <end position="494"/>
    </location>
</feature>
<keyword evidence="15" id="KW-1185">Reference proteome</keyword>
<dbReference type="PROSITE" id="PS50895">
    <property type="entry name" value="SURF1"/>
    <property type="match status" value="1"/>
</dbReference>
<dbReference type="HOGENOM" id="CLU_386665_0_0_1"/>
<reference evidence="14" key="3">
    <citation type="submission" date="2025-09" db="UniProtKB">
        <authorList>
            <consortium name="Ensembl"/>
        </authorList>
    </citation>
    <scope>IDENTIFICATION</scope>
    <source>
        <strain evidence="14">Isolate ISIS603380</strain>
    </source>
</reference>
<comment type="similarity">
    <text evidence="3">Belongs to the SURF1 family.</text>
</comment>
<comment type="similarity">
    <text evidence="2">Belongs to the SURF4 family.</text>
</comment>
<feature type="transmembrane region" description="Helical" evidence="13">
    <location>
        <begin position="687"/>
        <end position="705"/>
    </location>
</feature>
<keyword evidence="11 13" id="KW-0472">Membrane</keyword>